<dbReference type="EMBL" id="JH598009">
    <property type="status" value="NOT_ANNOTATED_CDS"/>
    <property type="molecule type" value="Genomic_DNA"/>
</dbReference>
<dbReference type="AlphaFoldDB" id="M4B986"/>
<accession>M4B986</accession>
<evidence type="ECO:0000313" key="2">
    <source>
        <dbReference type="Proteomes" id="UP000011713"/>
    </source>
</evidence>
<evidence type="ECO:0000313" key="1">
    <source>
        <dbReference type="EnsemblProtists" id="HpaP802845"/>
    </source>
</evidence>
<organism evidence="1 2">
    <name type="scientific">Hyaloperonospora arabidopsidis (strain Emoy2)</name>
    <name type="common">Downy mildew agent</name>
    <name type="synonym">Peronospora arabidopsidis</name>
    <dbReference type="NCBI Taxonomy" id="559515"/>
    <lineage>
        <taxon>Eukaryota</taxon>
        <taxon>Sar</taxon>
        <taxon>Stramenopiles</taxon>
        <taxon>Oomycota</taxon>
        <taxon>Peronosporomycetes</taxon>
        <taxon>Peronosporales</taxon>
        <taxon>Peronosporaceae</taxon>
        <taxon>Hyaloperonospora</taxon>
    </lineage>
</organism>
<dbReference type="EnsemblProtists" id="HpaT802845">
    <property type="protein sequence ID" value="HpaP802845"/>
    <property type="gene ID" value="HpaG802845"/>
</dbReference>
<dbReference type="HOGENOM" id="CLU_1921127_0_0_1"/>
<name>M4B986_HYAAE</name>
<keyword evidence="2" id="KW-1185">Reference proteome</keyword>
<dbReference type="InParanoid" id="M4B986"/>
<proteinExistence type="predicted"/>
<protein>
    <submittedName>
        <fullName evidence="1">Uncharacterized protein</fullName>
    </submittedName>
</protein>
<dbReference type="VEuPathDB" id="FungiDB:HpaG802845"/>
<dbReference type="Proteomes" id="UP000011713">
    <property type="component" value="Unassembled WGS sequence"/>
</dbReference>
<reference evidence="1" key="2">
    <citation type="submission" date="2015-06" db="UniProtKB">
        <authorList>
            <consortium name="EnsemblProtists"/>
        </authorList>
    </citation>
    <scope>IDENTIFICATION</scope>
    <source>
        <strain evidence="1">Emoy2</strain>
    </source>
</reference>
<reference evidence="2" key="1">
    <citation type="journal article" date="2010" name="Science">
        <title>Signatures of adaptation to obligate biotrophy in the Hyaloperonospora arabidopsidis genome.</title>
        <authorList>
            <person name="Baxter L."/>
            <person name="Tripathy S."/>
            <person name="Ishaque N."/>
            <person name="Boot N."/>
            <person name="Cabral A."/>
            <person name="Kemen E."/>
            <person name="Thines M."/>
            <person name="Ah-Fong A."/>
            <person name="Anderson R."/>
            <person name="Badejoko W."/>
            <person name="Bittner-Eddy P."/>
            <person name="Boore J.L."/>
            <person name="Chibucos M.C."/>
            <person name="Coates M."/>
            <person name="Dehal P."/>
            <person name="Delehaunty K."/>
            <person name="Dong S."/>
            <person name="Downton P."/>
            <person name="Dumas B."/>
            <person name="Fabro G."/>
            <person name="Fronick C."/>
            <person name="Fuerstenberg S.I."/>
            <person name="Fulton L."/>
            <person name="Gaulin E."/>
            <person name="Govers F."/>
            <person name="Hughes L."/>
            <person name="Humphray S."/>
            <person name="Jiang R.H."/>
            <person name="Judelson H."/>
            <person name="Kamoun S."/>
            <person name="Kyung K."/>
            <person name="Meijer H."/>
            <person name="Minx P."/>
            <person name="Morris P."/>
            <person name="Nelson J."/>
            <person name="Phuntumart V."/>
            <person name="Qutob D."/>
            <person name="Rehmany A."/>
            <person name="Rougon-Cardoso A."/>
            <person name="Ryden P."/>
            <person name="Torto-Alalibo T."/>
            <person name="Studholme D."/>
            <person name="Wang Y."/>
            <person name="Win J."/>
            <person name="Wood J."/>
            <person name="Clifton S.W."/>
            <person name="Rogers J."/>
            <person name="Van den Ackerveken G."/>
            <person name="Jones J.D."/>
            <person name="McDowell J.M."/>
            <person name="Beynon J."/>
            <person name="Tyler B.M."/>
        </authorList>
    </citation>
    <scope>NUCLEOTIDE SEQUENCE [LARGE SCALE GENOMIC DNA]</scope>
    <source>
        <strain evidence="2">Emoy2</strain>
    </source>
</reference>
<sequence length="132" mass="15039">METAAVRMFVPLLVAVINGHRRALLLILLVTLSFQYEFHEIQDEVKKISLEVSRMRDIRSEDTGDGARRPDLSCIGRASVDDRHLVAMPQGAQGRGQRLSWLQVHCELHDSAEAECWLPHQLVVFLGRQARR</sequence>